<sequence>MQENGVRDFK</sequence>
<reference evidence="1" key="1">
    <citation type="submission" date="2014-11" db="EMBL/GenBank/DDBJ databases">
        <authorList>
            <person name="Amaro Gonzalez C."/>
        </authorList>
    </citation>
    <scope>NUCLEOTIDE SEQUENCE</scope>
</reference>
<evidence type="ECO:0000313" key="1">
    <source>
        <dbReference type="EMBL" id="JAH67623.1"/>
    </source>
</evidence>
<reference evidence="1" key="2">
    <citation type="journal article" date="2015" name="Fish Shellfish Immunol.">
        <title>Early steps in the European eel (Anguilla anguilla)-Vibrio vulnificus interaction in the gills: Role of the RtxA13 toxin.</title>
        <authorList>
            <person name="Callol A."/>
            <person name="Pajuelo D."/>
            <person name="Ebbesson L."/>
            <person name="Teles M."/>
            <person name="MacKenzie S."/>
            <person name="Amaro C."/>
        </authorList>
    </citation>
    <scope>NUCLEOTIDE SEQUENCE</scope>
</reference>
<dbReference type="EMBL" id="GBXM01040954">
    <property type="protein sequence ID" value="JAH67623.1"/>
    <property type="molecule type" value="Transcribed_RNA"/>
</dbReference>
<organism evidence="1">
    <name type="scientific">Anguilla anguilla</name>
    <name type="common">European freshwater eel</name>
    <name type="synonym">Muraena anguilla</name>
    <dbReference type="NCBI Taxonomy" id="7936"/>
    <lineage>
        <taxon>Eukaryota</taxon>
        <taxon>Metazoa</taxon>
        <taxon>Chordata</taxon>
        <taxon>Craniata</taxon>
        <taxon>Vertebrata</taxon>
        <taxon>Euteleostomi</taxon>
        <taxon>Actinopterygii</taxon>
        <taxon>Neopterygii</taxon>
        <taxon>Teleostei</taxon>
        <taxon>Anguilliformes</taxon>
        <taxon>Anguillidae</taxon>
        <taxon>Anguilla</taxon>
    </lineage>
</organism>
<accession>A0A0E9URM6</accession>
<protein>
    <submittedName>
        <fullName evidence="1">Uncharacterized protein</fullName>
    </submittedName>
</protein>
<proteinExistence type="predicted"/>
<name>A0A0E9URM6_ANGAN</name>